<dbReference type="Proteomes" id="UP000299102">
    <property type="component" value="Unassembled WGS sequence"/>
</dbReference>
<gene>
    <name evidence="1" type="ORF">EVAR_52632_1</name>
</gene>
<accession>A0A4C1XWZ0</accession>
<dbReference type="OrthoDB" id="7280922at2759"/>
<evidence type="ECO:0000313" key="1">
    <source>
        <dbReference type="EMBL" id="GBP68471.1"/>
    </source>
</evidence>
<name>A0A4C1XWZ0_EUMVA</name>
<proteinExistence type="predicted"/>
<organism evidence="1 2">
    <name type="scientific">Eumeta variegata</name>
    <name type="common">Bagworm moth</name>
    <name type="synonym">Eumeta japonica</name>
    <dbReference type="NCBI Taxonomy" id="151549"/>
    <lineage>
        <taxon>Eukaryota</taxon>
        <taxon>Metazoa</taxon>
        <taxon>Ecdysozoa</taxon>
        <taxon>Arthropoda</taxon>
        <taxon>Hexapoda</taxon>
        <taxon>Insecta</taxon>
        <taxon>Pterygota</taxon>
        <taxon>Neoptera</taxon>
        <taxon>Endopterygota</taxon>
        <taxon>Lepidoptera</taxon>
        <taxon>Glossata</taxon>
        <taxon>Ditrysia</taxon>
        <taxon>Tineoidea</taxon>
        <taxon>Psychidae</taxon>
        <taxon>Oiketicinae</taxon>
        <taxon>Eumeta</taxon>
    </lineage>
</organism>
<evidence type="ECO:0008006" key="3">
    <source>
        <dbReference type="Google" id="ProtNLM"/>
    </source>
</evidence>
<dbReference type="AlphaFoldDB" id="A0A4C1XWZ0"/>
<dbReference type="EMBL" id="BGZK01001012">
    <property type="protein sequence ID" value="GBP68471.1"/>
    <property type="molecule type" value="Genomic_DNA"/>
</dbReference>
<evidence type="ECO:0000313" key="2">
    <source>
        <dbReference type="Proteomes" id="UP000299102"/>
    </source>
</evidence>
<protein>
    <recommendedName>
        <fullName evidence="3">CD80-like immunoglobulin C2-set domain-containing protein</fullName>
    </recommendedName>
</protein>
<reference evidence="1 2" key="1">
    <citation type="journal article" date="2019" name="Commun. Biol.">
        <title>The bagworm genome reveals a unique fibroin gene that provides high tensile strength.</title>
        <authorList>
            <person name="Kono N."/>
            <person name="Nakamura H."/>
            <person name="Ohtoshi R."/>
            <person name="Tomita M."/>
            <person name="Numata K."/>
            <person name="Arakawa K."/>
        </authorList>
    </citation>
    <scope>NUCLEOTIDE SEQUENCE [LARGE SCALE GENOMIC DNA]</scope>
</reference>
<comment type="caution">
    <text evidence="1">The sequence shown here is derived from an EMBL/GenBank/DDBJ whole genome shotgun (WGS) entry which is preliminary data.</text>
</comment>
<keyword evidence="2" id="KW-1185">Reference proteome</keyword>
<sequence>MRKHRSGIVGRRRASSGSRRCPLMVQMVQTAFERFPPQAKRLKRVTLTNIYRLELRLVAECELKTEWRAKSRKEGELLPSQDTVFLPTPMAGPGADDDAADVPPTSASNRVASLSQLSFMVRPDSFERGQLRLTCIASVYGVYSERAELVINEERPQIASVLGTRDSGQGSWLSFFSICHAFV</sequence>